<comment type="miscellaneous">
    <text evidence="9">This enzyme catalyzes only one turnover and therefore is not strictly catalytic. According to one definition, an enzyme is a biocatalyst that acts repeatedly and over many reaction cycles.</text>
</comment>
<dbReference type="GO" id="GO:0032259">
    <property type="term" value="P:methylation"/>
    <property type="evidence" value="ECO:0007669"/>
    <property type="project" value="UniProtKB-KW"/>
</dbReference>
<dbReference type="InterPro" id="IPR036631">
    <property type="entry name" value="MGMT_N_sf"/>
</dbReference>
<protein>
    <recommendedName>
        <fullName evidence="9">Methylated-DNA--protein-cysteine methyltransferase</fullName>
        <ecNumber evidence="9">2.1.1.63</ecNumber>
    </recommendedName>
    <alternativeName>
        <fullName evidence="9">6-O-methylguanine-DNA methyltransferase</fullName>
        <shortName evidence="9">MGMT</shortName>
    </alternativeName>
    <alternativeName>
        <fullName evidence="9">O-6-methylguanine-DNA-alkyltransferase</fullName>
    </alternativeName>
</protein>
<dbReference type="GO" id="GO:0005737">
    <property type="term" value="C:cytoplasm"/>
    <property type="evidence" value="ECO:0007669"/>
    <property type="project" value="UniProtKB-SubCell"/>
</dbReference>
<dbReference type="FunFam" id="1.10.10.10:FF:000214">
    <property type="entry name" value="Methylated-DNA--protein-cysteine methyltransferase"/>
    <property type="match status" value="1"/>
</dbReference>
<keyword evidence="7 9" id="KW-0234">DNA repair</keyword>
<gene>
    <name evidence="12" type="ORF">F0Q34_06150</name>
</gene>
<keyword evidence="13" id="KW-1185">Reference proteome</keyword>
<evidence type="ECO:0000256" key="7">
    <source>
        <dbReference type="ARBA" id="ARBA00023204"/>
    </source>
</evidence>
<dbReference type="Gene3D" id="3.30.160.70">
    <property type="entry name" value="Methylated DNA-protein cysteine methyltransferase domain"/>
    <property type="match status" value="1"/>
</dbReference>
<dbReference type="PROSITE" id="PS00374">
    <property type="entry name" value="MGMT"/>
    <property type="match status" value="1"/>
</dbReference>
<dbReference type="SUPFAM" id="SSF53155">
    <property type="entry name" value="Methylated DNA-protein cysteine methyltransferase domain"/>
    <property type="match status" value="1"/>
</dbReference>
<keyword evidence="4 9" id="KW-0489">Methyltransferase</keyword>
<dbReference type="EC" id="2.1.1.63" evidence="9"/>
<evidence type="ECO:0000256" key="6">
    <source>
        <dbReference type="ARBA" id="ARBA00022763"/>
    </source>
</evidence>
<reference evidence="12 13" key="1">
    <citation type="journal article" date="2015" name="Int. J. Syst. Evol. Microbiol.">
        <title>Roseomonas oryzae sp. nov., isolated from paddy rhizosphere soil.</title>
        <authorList>
            <person name="Ramaprasad E.V."/>
            <person name="Sasikala Ch."/>
            <person name="Ramana Ch.V."/>
        </authorList>
    </citation>
    <scope>NUCLEOTIDE SEQUENCE [LARGE SCALE GENOMIC DNA]</scope>
    <source>
        <strain evidence="12 13">KCTC 42542</strain>
    </source>
</reference>
<comment type="caution">
    <text evidence="12">The sequence shown here is derived from an EMBL/GenBank/DDBJ whole genome shotgun (WGS) entry which is preliminary data.</text>
</comment>
<dbReference type="NCBIfam" id="TIGR00589">
    <property type="entry name" value="ogt"/>
    <property type="match status" value="1"/>
</dbReference>
<feature type="domain" description="Methylguanine DNA methyltransferase ribonuclease-like" evidence="11">
    <location>
        <begin position="9"/>
        <end position="79"/>
    </location>
</feature>
<feature type="domain" description="Methylated-DNA-[protein]-cysteine S-methyltransferase DNA binding" evidence="10">
    <location>
        <begin position="83"/>
        <end position="162"/>
    </location>
</feature>
<dbReference type="Pfam" id="PF02870">
    <property type="entry name" value="Methyltransf_1N"/>
    <property type="match status" value="1"/>
</dbReference>
<dbReference type="SUPFAM" id="SSF46767">
    <property type="entry name" value="Methylated DNA-protein cysteine methyltransferase, C-terminal domain"/>
    <property type="match status" value="1"/>
</dbReference>
<dbReference type="HAMAP" id="MF_00772">
    <property type="entry name" value="OGT"/>
    <property type="match status" value="1"/>
</dbReference>
<comment type="subcellular location">
    <subcellularLocation>
        <location evidence="9">Cytoplasm</location>
    </subcellularLocation>
</comment>
<dbReference type="InterPro" id="IPR023546">
    <property type="entry name" value="MGMT"/>
</dbReference>
<evidence type="ECO:0000256" key="8">
    <source>
        <dbReference type="ARBA" id="ARBA00049348"/>
    </source>
</evidence>
<feature type="active site" description="Nucleophile; methyl group acceptor" evidence="9">
    <location>
        <position position="134"/>
    </location>
</feature>
<dbReference type="Proteomes" id="UP000322110">
    <property type="component" value="Unassembled WGS sequence"/>
</dbReference>
<dbReference type="Gene3D" id="1.10.10.10">
    <property type="entry name" value="Winged helix-like DNA-binding domain superfamily/Winged helix DNA-binding domain"/>
    <property type="match status" value="1"/>
</dbReference>
<dbReference type="GO" id="GO:0006307">
    <property type="term" value="P:DNA alkylation repair"/>
    <property type="evidence" value="ECO:0007669"/>
    <property type="project" value="UniProtKB-UniRule"/>
</dbReference>
<evidence type="ECO:0000259" key="11">
    <source>
        <dbReference type="Pfam" id="PF02870"/>
    </source>
</evidence>
<dbReference type="InterPro" id="IPR008332">
    <property type="entry name" value="MethylG_MeTrfase_N"/>
</dbReference>
<comment type="similarity">
    <text evidence="2 9">Belongs to the MGMT family.</text>
</comment>
<proteinExistence type="inferred from homology"/>
<accession>A0A5B2THS9</accession>
<keyword evidence="3 9" id="KW-0963">Cytoplasm</keyword>
<evidence type="ECO:0000256" key="5">
    <source>
        <dbReference type="ARBA" id="ARBA00022679"/>
    </source>
</evidence>
<dbReference type="AlphaFoldDB" id="A0A5B2THS9"/>
<keyword evidence="6 9" id="KW-0227">DNA damage</keyword>
<dbReference type="CDD" id="cd06445">
    <property type="entry name" value="ATase"/>
    <property type="match status" value="1"/>
</dbReference>
<dbReference type="InterPro" id="IPR036388">
    <property type="entry name" value="WH-like_DNA-bd_sf"/>
</dbReference>
<sequence length="175" mass="18574">MILGLERVASPIGPVLLVSDGRSLLALEFDEPEERLLPLLRRRFGSSLLLREAVTGFAPALRAYFNGALEALDGWPLDPGGTPFQQRCWAALRAIPAGQTRSYGRVAADLGLPRAARAVGLANALNPVSIAIPCHRLVGHDGALTGYGGGLERKRWLLRHEAASMGSTVDGASVS</sequence>
<dbReference type="InterPro" id="IPR001497">
    <property type="entry name" value="MethylDNA_cys_MeTrfase_AS"/>
</dbReference>
<keyword evidence="5 9" id="KW-0808">Transferase</keyword>
<evidence type="ECO:0000256" key="1">
    <source>
        <dbReference type="ARBA" id="ARBA00001286"/>
    </source>
</evidence>
<dbReference type="Pfam" id="PF01035">
    <property type="entry name" value="DNA_binding_1"/>
    <property type="match status" value="1"/>
</dbReference>
<dbReference type="InterPro" id="IPR036217">
    <property type="entry name" value="MethylDNA_cys_MeTrfase_DNAb"/>
</dbReference>
<dbReference type="PANTHER" id="PTHR10815:SF5">
    <property type="entry name" value="METHYLATED-DNA--PROTEIN-CYSTEINE METHYLTRANSFERASE"/>
    <property type="match status" value="1"/>
</dbReference>
<comment type="catalytic activity">
    <reaction evidence="8 9">
        <text>a 6-O-methyl-2'-deoxyguanosine in DNA + L-cysteinyl-[protein] = S-methyl-L-cysteinyl-[protein] + a 2'-deoxyguanosine in DNA</text>
        <dbReference type="Rhea" id="RHEA:24000"/>
        <dbReference type="Rhea" id="RHEA-COMP:10131"/>
        <dbReference type="Rhea" id="RHEA-COMP:10132"/>
        <dbReference type="Rhea" id="RHEA-COMP:11367"/>
        <dbReference type="Rhea" id="RHEA-COMP:11368"/>
        <dbReference type="ChEBI" id="CHEBI:29950"/>
        <dbReference type="ChEBI" id="CHEBI:82612"/>
        <dbReference type="ChEBI" id="CHEBI:85445"/>
        <dbReference type="ChEBI" id="CHEBI:85448"/>
        <dbReference type="EC" id="2.1.1.63"/>
    </reaction>
</comment>
<comment type="function">
    <text evidence="9">Involved in the cellular defense against the biological effects of O6-methylguanine (O6-MeG) and O4-methylthymine (O4-MeT) in DNA. Repairs the methylated nucleobase in DNA by stoichiometrically transferring the methyl group to a cysteine residue in the enzyme. This is a suicide reaction: the enzyme is irreversibly inactivated.</text>
</comment>
<dbReference type="InterPro" id="IPR014048">
    <property type="entry name" value="MethylDNA_cys_MeTrfase_DNA-bd"/>
</dbReference>
<evidence type="ECO:0000256" key="3">
    <source>
        <dbReference type="ARBA" id="ARBA00022490"/>
    </source>
</evidence>
<evidence type="ECO:0000256" key="9">
    <source>
        <dbReference type="HAMAP-Rule" id="MF_00772"/>
    </source>
</evidence>
<dbReference type="GO" id="GO:0003908">
    <property type="term" value="F:methylated-DNA-[protein]-cysteine S-methyltransferase activity"/>
    <property type="evidence" value="ECO:0007669"/>
    <property type="project" value="UniProtKB-UniRule"/>
</dbReference>
<name>A0A5B2THS9_9PROT</name>
<evidence type="ECO:0000256" key="4">
    <source>
        <dbReference type="ARBA" id="ARBA00022603"/>
    </source>
</evidence>
<dbReference type="OrthoDB" id="9802228at2"/>
<dbReference type="RefSeq" id="WP_149811310.1">
    <property type="nucleotide sequence ID" value="NZ_VUKA01000002.1"/>
</dbReference>
<dbReference type="PANTHER" id="PTHR10815">
    <property type="entry name" value="METHYLATED-DNA--PROTEIN-CYSTEINE METHYLTRANSFERASE"/>
    <property type="match status" value="1"/>
</dbReference>
<evidence type="ECO:0000256" key="2">
    <source>
        <dbReference type="ARBA" id="ARBA00008711"/>
    </source>
</evidence>
<evidence type="ECO:0000313" key="12">
    <source>
        <dbReference type="EMBL" id="KAA2213653.1"/>
    </source>
</evidence>
<evidence type="ECO:0000259" key="10">
    <source>
        <dbReference type="Pfam" id="PF01035"/>
    </source>
</evidence>
<organism evidence="12 13">
    <name type="scientific">Teichococcus oryzae</name>
    <dbReference type="NCBI Taxonomy" id="1608942"/>
    <lineage>
        <taxon>Bacteria</taxon>
        <taxon>Pseudomonadati</taxon>
        <taxon>Pseudomonadota</taxon>
        <taxon>Alphaproteobacteria</taxon>
        <taxon>Acetobacterales</taxon>
        <taxon>Roseomonadaceae</taxon>
        <taxon>Roseomonas</taxon>
    </lineage>
</organism>
<evidence type="ECO:0000313" key="13">
    <source>
        <dbReference type="Proteomes" id="UP000322110"/>
    </source>
</evidence>
<comment type="catalytic activity">
    <reaction evidence="1 9">
        <text>a 4-O-methyl-thymidine in DNA + L-cysteinyl-[protein] = a thymidine in DNA + S-methyl-L-cysteinyl-[protein]</text>
        <dbReference type="Rhea" id="RHEA:53428"/>
        <dbReference type="Rhea" id="RHEA-COMP:10131"/>
        <dbReference type="Rhea" id="RHEA-COMP:10132"/>
        <dbReference type="Rhea" id="RHEA-COMP:13555"/>
        <dbReference type="Rhea" id="RHEA-COMP:13556"/>
        <dbReference type="ChEBI" id="CHEBI:29950"/>
        <dbReference type="ChEBI" id="CHEBI:82612"/>
        <dbReference type="ChEBI" id="CHEBI:137386"/>
        <dbReference type="ChEBI" id="CHEBI:137387"/>
        <dbReference type="EC" id="2.1.1.63"/>
    </reaction>
</comment>
<dbReference type="EMBL" id="VUKA01000002">
    <property type="protein sequence ID" value="KAA2213653.1"/>
    <property type="molecule type" value="Genomic_DNA"/>
</dbReference>